<evidence type="ECO:0000256" key="4">
    <source>
        <dbReference type="RuleBase" id="RU003357"/>
    </source>
</evidence>
<feature type="domain" description="TonB-dependent receptor-like beta-barrel" evidence="7">
    <location>
        <begin position="467"/>
        <end position="928"/>
    </location>
</feature>
<dbReference type="PANTHER" id="PTHR40980:SF3">
    <property type="entry name" value="TONB-DEPENDENT RECEPTOR-LIKE BETA-BARREL DOMAIN-CONTAINING PROTEIN"/>
    <property type="match status" value="1"/>
</dbReference>
<name>A0ABS7BNR1_9SPHN</name>
<organism evidence="9 10">
    <name type="scientific">Sphingomonas citri</name>
    <dbReference type="NCBI Taxonomy" id="2862499"/>
    <lineage>
        <taxon>Bacteria</taxon>
        <taxon>Pseudomonadati</taxon>
        <taxon>Pseudomonadota</taxon>
        <taxon>Alphaproteobacteria</taxon>
        <taxon>Sphingomonadales</taxon>
        <taxon>Sphingomonadaceae</taxon>
        <taxon>Sphingomonas</taxon>
    </lineage>
</organism>
<sequence length="968" mass="104638">MAMKAAFLVSVSAGSLLLAGAAAAQEAPLAPGTAAQQSQPAPGRSPSEDAAGADDIVVTGVRASIIGALNVKRDSVQIVDSIVAEDVGKLPDNNVVEALQRVTGVQVTDRGNAEAGALSIRGLTDPLTTLNGRIIFTTTGQSFALQDIPANLVKRVDVYKTRAADQIETGLAGQIDVFTRRPFDFDGFAISAVARGIYNEQADTFNPNVSALISDRWETGIGDVGVLVNASYARTKFRTMSVAAGAQVPFATETPPAGSGLTPLQRIFPLAPDVNSATGFAPAAPGLGAWSPGTREGLPYAPGSTMLVNGVDTPYYLSRDAVFSGDLYGKRERPAVNAALQWSPNSSSTYTAEFFWSGFRQTTYNSLMFSFVDWWGSLGANPGSTISLYPDTNIIKTRSVGDVFGFNSGDLTRATTDSFVYALNGKWDVGNGKIVADAAYQTSRNDTTFTAMRINRVASRIDVDFNARDGIPSYNFSDNALLLDPGQWTAGEFYDNANRDTGSAFTATVDADQSWDSGFFRKIKAGLRYDARKAASEVRTQAADANGGLGVNFATLSDSLRYVNKGFFDGAADVPTSWVNANGYYLANNTDEIRRLYQTKFPNILTADQLSLTRVFDISEKTMSAYVQADAELSIFGRPLSIEAGARYVDVDTDFTFVDRYSAGAQLRGSQTTSKLLPSATLRYDITRTLRARFNYGKTLRRPAFGDLNPNYNLTGDLTSVGYGTGSSGNINLRPTQSTNYDLGLEWYFDRDSALYGTLFRREIDGLVVGARSRVTVLNTGLNTSSFVVNRPENASDGVLKGAELGFVYFPHYLPSFLDGLGAQGSVTILDSSQNVPEFDEAGAVVGQLRSSFFGVSDLSYNATLAYDHGPIGARLSYVWRKEFLQRNEAALFANPIGVWRRPDKSLDFQLTAKLTDDLGLTFDATNLTKAKQQEYYRFDSAGNQDQFNLGTLLIPRTFAIGVRYTFD</sequence>
<comment type="similarity">
    <text evidence="4">Belongs to the TonB-dependent receptor family.</text>
</comment>
<dbReference type="Pfam" id="PF07715">
    <property type="entry name" value="Plug"/>
    <property type="match status" value="1"/>
</dbReference>
<accession>A0ABS7BNR1</accession>
<evidence type="ECO:0000256" key="1">
    <source>
        <dbReference type="ARBA" id="ARBA00004442"/>
    </source>
</evidence>
<proteinExistence type="inferred from homology"/>
<feature type="domain" description="TonB-dependent receptor plug" evidence="8">
    <location>
        <begin position="72"/>
        <end position="164"/>
    </location>
</feature>
<evidence type="ECO:0000256" key="5">
    <source>
        <dbReference type="SAM" id="MobiDB-lite"/>
    </source>
</evidence>
<evidence type="ECO:0000256" key="3">
    <source>
        <dbReference type="ARBA" id="ARBA00023237"/>
    </source>
</evidence>
<dbReference type="SUPFAM" id="SSF56935">
    <property type="entry name" value="Porins"/>
    <property type="match status" value="1"/>
</dbReference>
<dbReference type="Gene3D" id="2.40.170.20">
    <property type="entry name" value="TonB-dependent receptor, beta-barrel domain"/>
    <property type="match status" value="1"/>
</dbReference>
<dbReference type="InterPro" id="IPR036942">
    <property type="entry name" value="Beta-barrel_TonB_sf"/>
</dbReference>
<keyword evidence="3" id="KW-0998">Cell outer membrane</keyword>
<keyword evidence="9" id="KW-0675">Receptor</keyword>
<evidence type="ECO:0000256" key="2">
    <source>
        <dbReference type="ARBA" id="ARBA00023136"/>
    </source>
</evidence>
<dbReference type="InterPro" id="IPR037066">
    <property type="entry name" value="Plug_dom_sf"/>
</dbReference>
<evidence type="ECO:0000259" key="8">
    <source>
        <dbReference type="Pfam" id="PF07715"/>
    </source>
</evidence>
<feature type="chain" id="PRO_5046544710" evidence="6">
    <location>
        <begin position="25"/>
        <end position="968"/>
    </location>
</feature>
<gene>
    <name evidence="9" type="ORF">KZ820_10795</name>
</gene>
<evidence type="ECO:0000313" key="10">
    <source>
        <dbReference type="Proteomes" id="UP000759103"/>
    </source>
</evidence>
<dbReference type="NCBIfam" id="TIGR01782">
    <property type="entry name" value="TonB-Xanth-Caul"/>
    <property type="match status" value="1"/>
</dbReference>
<comment type="caution">
    <text evidence="9">The sequence shown here is derived from an EMBL/GenBank/DDBJ whole genome shotgun (WGS) entry which is preliminary data.</text>
</comment>
<dbReference type="InterPro" id="IPR012910">
    <property type="entry name" value="Plug_dom"/>
</dbReference>
<dbReference type="PANTHER" id="PTHR40980">
    <property type="entry name" value="PLUG DOMAIN-CONTAINING PROTEIN"/>
    <property type="match status" value="1"/>
</dbReference>
<evidence type="ECO:0000256" key="6">
    <source>
        <dbReference type="SAM" id="SignalP"/>
    </source>
</evidence>
<keyword evidence="2 4" id="KW-0472">Membrane</keyword>
<feature type="region of interest" description="Disordered" evidence="5">
    <location>
        <begin position="30"/>
        <end position="51"/>
    </location>
</feature>
<feature type="signal peptide" evidence="6">
    <location>
        <begin position="1"/>
        <end position="24"/>
    </location>
</feature>
<dbReference type="RefSeq" id="WP_219748640.1">
    <property type="nucleotide sequence ID" value="NZ_JAHXZN010000003.1"/>
</dbReference>
<dbReference type="Proteomes" id="UP000759103">
    <property type="component" value="Unassembled WGS sequence"/>
</dbReference>
<protein>
    <submittedName>
        <fullName evidence="9">TonB-dependent receptor</fullName>
    </submittedName>
</protein>
<comment type="subcellular location">
    <subcellularLocation>
        <location evidence="1 4">Cell outer membrane</location>
    </subcellularLocation>
</comment>
<dbReference type="EMBL" id="JAHXZN010000003">
    <property type="protein sequence ID" value="MBW6531221.1"/>
    <property type="molecule type" value="Genomic_DNA"/>
</dbReference>
<dbReference type="Pfam" id="PF00593">
    <property type="entry name" value="TonB_dep_Rec_b-barrel"/>
    <property type="match status" value="1"/>
</dbReference>
<evidence type="ECO:0000313" key="9">
    <source>
        <dbReference type="EMBL" id="MBW6531221.1"/>
    </source>
</evidence>
<dbReference type="InterPro" id="IPR010104">
    <property type="entry name" value="TonB_rcpt_bac"/>
</dbReference>
<dbReference type="InterPro" id="IPR000531">
    <property type="entry name" value="Beta-barrel_TonB"/>
</dbReference>
<dbReference type="Gene3D" id="2.170.130.10">
    <property type="entry name" value="TonB-dependent receptor, plug domain"/>
    <property type="match status" value="1"/>
</dbReference>
<keyword evidence="10" id="KW-1185">Reference proteome</keyword>
<keyword evidence="6" id="KW-0732">Signal</keyword>
<reference evidence="9 10" key="1">
    <citation type="submission" date="2021-07" db="EMBL/GenBank/DDBJ databases">
        <title>Sphingomonas sp.</title>
        <authorList>
            <person name="Feng G."/>
            <person name="Li J."/>
            <person name="Pan M."/>
        </authorList>
    </citation>
    <scope>NUCLEOTIDE SEQUENCE [LARGE SCALE GENOMIC DNA]</scope>
    <source>
        <strain evidence="9 10">RRHST34</strain>
    </source>
</reference>
<keyword evidence="4" id="KW-0798">TonB box</keyword>
<evidence type="ECO:0000259" key="7">
    <source>
        <dbReference type="Pfam" id="PF00593"/>
    </source>
</evidence>